<sequence>MKVNGFLLTSLLGCSIATASSNRPLIHLTPEKGWMNDPNGLFYDRADDVWHAYYQFNPNSTVWAEPISWGHSISKDLSTWEEKGIAIASNDTNSGIYTGSVVIDRNNTSGFFNSSIANEKRIVAIYTYNTPTSETQEVAYSLDGGLTFKKYSGNPVININSTQFRDPKVFWYQPSQTWVMAVAQSQKYSVHFYNSKDLKKWTLVSEFKQHGILGYQYETPNLVQVPIVDSTNSTKTSKWVLFVSVNPGALIGGSFVQYFVGDFDGKQFTPVSNATQILDYGKDYYAFQIVDNTPSDEVIGMAWASNWQYCANVPTSPWRSSFSLARNFTLQYANTNPESEVLQLISTPIYNGLAKNGTSYHLQNQSLETNSSLTFDLSGASNFTTGLFDFELTFSSNSSAFGNADFAALDIYLKGVNTTEYLRLGFEGNAKAVYLDRSHTNVNFVERNPLFSGQVSVDIVPAETLSETVSVYKIQGIVDRNILELYINDGQFVSTNTFFFSDGNYINTIDISTEVNKTFKLIDFQAAQYST</sequence>
<dbReference type="FunFam" id="2.115.10.20:FF:000002">
    <property type="entry name" value="Invertase 2"/>
    <property type="match status" value="1"/>
</dbReference>
<evidence type="ECO:0000256" key="5">
    <source>
        <dbReference type="ARBA" id="ARBA00023295"/>
    </source>
</evidence>
<evidence type="ECO:0000256" key="7">
    <source>
        <dbReference type="SAM" id="SignalP"/>
    </source>
</evidence>
<dbReference type="InterPro" id="IPR023296">
    <property type="entry name" value="Glyco_hydro_beta-prop_sf"/>
</dbReference>
<dbReference type="InterPro" id="IPR013189">
    <property type="entry name" value="Glyco_hydro_32_C"/>
</dbReference>
<dbReference type="InterPro" id="IPR013148">
    <property type="entry name" value="Glyco_hydro_32_N"/>
</dbReference>
<dbReference type="InterPro" id="IPR013320">
    <property type="entry name" value="ConA-like_dom_sf"/>
</dbReference>
<dbReference type="GO" id="GO:0005987">
    <property type="term" value="P:sucrose catabolic process"/>
    <property type="evidence" value="ECO:0007669"/>
    <property type="project" value="TreeGrafter"/>
</dbReference>
<dbReference type="Pfam" id="PF00251">
    <property type="entry name" value="Glyco_hydro_32N"/>
    <property type="match status" value="1"/>
</dbReference>
<keyword evidence="2 7" id="KW-0732">Signal</keyword>
<dbReference type="CDD" id="cd18622">
    <property type="entry name" value="GH32_Inu-like"/>
    <property type="match status" value="1"/>
</dbReference>
<accession>A0A376B772</accession>
<dbReference type="EMBL" id="UFAJ01000384">
    <property type="protein sequence ID" value="SSD60545.1"/>
    <property type="molecule type" value="Genomic_DNA"/>
</dbReference>
<dbReference type="PROSITE" id="PS00609">
    <property type="entry name" value="GLYCOSYL_HYDROL_F32"/>
    <property type="match status" value="1"/>
</dbReference>
<feature type="domain" description="Glycosyl hydrolase family 32 C-terminal" evidence="9">
    <location>
        <begin position="365"/>
        <end position="514"/>
    </location>
</feature>
<dbReference type="Pfam" id="PF08244">
    <property type="entry name" value="Glyco_hydro_32C"/>
    <property type="match status" value="1"/>
</dbReference>
<dbReference type="SMART" id="SM00640">
    <property type="entry name" value="Glyco_32"/>
    <property type="match status" value="1"/>
</dbReference>
<dbReference type="InterPro" id="IPR001362">
    <property type="entry name" value="Glyco_hydro_32"/>
</dbReference>
<dbReference type="Proteomes" id="UP000262825">
    <property type="component" value="Unassembled WGS sequence"/>
</dbReference>
<gene>
    <name evidence="10" type="ORF">SCODWIG_02306</name>
</gene>
<dbReference type="Gene3D" id="2.60.120.560">
    <property type="entry name" value="Exo-inulinase, domain 1"/>
    <property type="match status" value="1"/>
</dbReference>
<evidence type="ECO:0000256" key="3">
    <source>
        <dbReference type="ARBA" id="ARBA00022801"/>
    </source>
</evidence>
<dbReference type="PANTHER" id="PTHR42800:SF4">
    <property type="entry name" value="INVERTASE 2"/>
    <property type="match status" value="1"/>
</dbReference>
<dbReference type="VEuPathDB" id="FungiDB:SCODWIG_02306"/>
<name>A0A376B772_9ASCO</name>
<dbReference type="Gene3D" id="2.115.10.20">
    <property type="entry name" value="Glycosyl hydrolase domain, family 43"/>
    <property type="match status" value="1"/>
</dbReference>
<evidence type="ECO:0000256" key="4">
    <source>
        <dbReference type="ARBA" id="ARBA00023180"/>
    </source>
</evidence>
<feature type="signal peptide" evidence="7">
    <location>
        <begin position="1"/>
        <end position="19"/>
    </location>
</feature>
<feature type="chain" id="PRO_5016680968" evidence="7">
    <location>
        <begin position="20"/>
        <end position="531"/>
    </location>
</feature>
<dbReference type="SUPFAM" id="SSF49899">
    <property type="entry name" value="Concanavalin A-like lectins/glucanases"/>
    <property type="match status" value="1"/>
</dbReference>
<dbReference type="InterPro" id="IPR018053">
    <property type="entry name" value="Glyco_hydro_32_AS"/>
</dbReference>
<evidence type="ECO:0000259" key="9">
    <source>
        <dbReference type="Pfam" id="PF08244"/>
    </source>
</evidence>
<keyword evidence="5 6" id="KW-0326">Glycosidase</keyword>
<evidence type="ECO:0000259" key="8">
    <source>
        <dbReference type="Pfam" id="PF00251"/>
    </source>
</evidence>
<dbReference type="AlphaFoldDB" id="A0A376B772"/>
<proteinExistence type="inferred from homology"/>
<keyword evidence="11" id="KW-1185">Reference proteome</keyword>
<keyword evidence="4" id="KW-0325">Glycoprotein</keyword>
<evidence type="ECO:0000256" key="1">
    <source>
        <dbReference type="ARBA" id="ARBA00009902"/>
    </source>
</evidence>
<protein>
    <submittedName>
        <fullName evidence="10">Related to Invertase 4</fullName>
    </submittedName>
</protein>
<organism evidence="10 11">
    <name type="scientific">Saccharomycodes ludwigii</name>
    <dbReference type="NCBI Taxonomy" id="36035"/>
    <lineage>
        <taxon>Eukaryota</taxon>
        <taxon>Fungi</taxon>
        <taxon>Dikarya</taxon>
        <taxon>Ascomycota</taxon>
        <taxon>Saccharomycotina</taxon>
        <taxon>Saccharomycetes</taxon>
        <taxon>Saccharomycodales</taxon>
        <taxon>Saccharomycodaceae</taxon>
        <taxon>Saccharomycodes</taxon>
    </lineage>
</organism>
<comment type="similarity">
    <text evidence="1 6">Belongs to the glycosyl hydrolase 32 family.</text>
</comment>
<dbReference type="GO" id="GO:0004575">
    <property type="term" value="F:sucrose alpha-glucosidase activity"/>
    <property type="evidence" value="ECO:0007669"/>
    <property type="project" value="TreeGrafter"/>
</dbReference>
<keyword evidence="3 6" id="KW-0378">Hydrolase</keyword>
<evidence type="ECO:0000313" key="10">
    <source>
        <dbReference type="EMBL" id="SSD60545.1"/>
    </source>
</evidence>
<evidence type="ECO:0000256" key="6">
    <source>
        <dbReference type="RuleBase" id="RU362110"/>
    </source>
</evidence>
<dbReference type="GO" id="GO:0005576">
    <property type="term" value="C:extracellular region"/>
    <property type="evidence" value="ECO:0007669"/>
    <property type="project" value="UniProtKB-ARBA"/>
</dbReference>
<dbReference type="GO" id="GO:0000324">
    <property type="term" value="C:fungal-type vacuole"/>
    <property type="evidence" value="ECO:0007669"/>
    <property type="project" value="TreeGrafter"/>
</dbReference>
<evidence type="ECO:0000313" key="11">
    <source>
        <dbReference type="Proteomes" id="UP000262825"/>
    </source>
</evidence>
<reference evidence="11" key="1">
    <citation type="submission" date="2018-06" db="EMBL/GenBank/DDBJ databases">
        <authorList>
            <person name="Guldener U."/>
        </authorList>
    </citation>
    <scope>NUCLEOTIDE SEQUENCE [LARGE SCALE GENOMIC DNA]</scope>
    <source>
        <strain evidence="11">UTAD17</strain>
    </source>
</reference>
<dbReference type="PANTHER" id="PTHR42800">
    <property type="entry name" value="EXOINULINASE INUD (AFU_ORTHOLOGUE AFUA_5G00480)"/>
    <property type="match status" value="1"/>
</dbReference>
<feature type="domain" description="Glycosyl hydrolase family 32 N-terminal" evidence="8">
    <location>
        <begin position="27"/>
        <end position="332"/>
    </location>
</feature>
<evidence type="ECO:0000256" key="2">
    <source>
        <dbReference type="ARBA" id="ARBA00022729"/>
    </source>
</evidence>
<dbReference type="SUPFAM" id="SSF75005">
    <property type="entry name" value="Arabinanase/levansucrase/invertase"/>
    <property type="match status" value="1"/>
</dbReference>